<proteinExistence type="predicted"/>
<dbReference type="AlphaFoldDB" id="A0A7J6LMF5"/>
<accession>A0A7J6LMF5</accession>
<dbReference type="InterPro" id="IPR016024">
    <property type="entry name" value="ARM-type_fold"/>
</dbReference>
<keyword evidence="3" id="KW-1185">Reference proteome</keyword>
<organism evidence="2 3">
    <name type="scientific">Perkinsus chesapeaki</name>
    <name type="common">Clam parasite</name>
    <name type="synonym">Perkinsus andrewsi</name>
    <dbReference type="NCBI Taxonomy" id="330153"/>
    <lineage>
        <taxon>Eukaryota</taxon>
        <taxon>Sar</taxon>
        <taxon>Alveolata</taxon>
        <taxon>Perkinsozoa</taxon>
        <taxon>Perkinsea</taxon>
        <taxon>Perkinsida</taxon>
        <taxon>Perkinsidae</taxon>
        <taxon>Perkinsus</taxon>
    </lineage>
</organism>
<dbReference type="EMBL" id="JAAPAO010000412">
    <property type="protein sequence ID" value="KAF4660458.1"/>
    <property type="molecule type" value="Genomic_DNA"/>
</dbReference>
<evidence type="ECO:0000313" key="2">
    <source>
        <dbReference type="EMBL" id="KAF4660458.1"/>
    </source>
</evidence>
<reference evidence="2 3" key="1">
    <citation type="submission" date="2020-04" db="EMBL/GenBank/DDBJ databases">
        <title>Perkinsus chesapeaki whole genome sequence.</title>
        <authorList>
            <person name="Bogema D.R."/>
        </authorList>
    </citation>
    <scope>NUCLEOTIDE SEQUENCE [LARGE SCALE GENOMIC DNA]</scope>
    <source>
        <strain evidence="2">ATCC PRA-425</strain>
    </source>
</reference>
<feature type="compositionally biased region" description="Acidic residues" evidence="1">
    <location>
        <begin position="149"/>
        <end position="172"/>
    </location>
</feature>
<feature type="compositionally biased region" description="Low complexity" evidence="1">
    <location>
        <begin position="8"/>
        <end position="17"/>
    </location>
</feature>
<comment type="caution">
    <text evidence="2">The sequence shown here is derived from an EMBL/GenBank/DDBJ whole genome shotgun (WGS) entry which is preliminary data.</text>
</comment>
<evidence type="ECO:0000313" key="3">
    <source>
        <dbReference type="Proteomes" id="UP000591131"/>
    </source>
</evidence>
<feature type="region of interest" description="Disordered" evidence="1">
    <location>
        <begin position="1"/>
        <end position="25"/>
    </location>
</feature>
<dbReference type="SUPFAM" id="SSF48371">
    <property type="entry name" value="ARM repeat"/>
    <property type="match status" value="1"/>
</dbReference>
<name>A0A7J6LMF5_PERCH</name>
<sequence length="384" mass="42324">MDDDSDCDMVSAVSDVSSDSEQDDNPLSKVIQMLEKYNFKDNPEAVGVITETIAGVIRDNESDTELILKSTEILSDMASPEHGPPHWRCALVFRALLPVILMDNYPKEKTVAAPTASMRSAKDIILRWIIAFVKEHPALLCRRLVEKDVEEDGGDDEEGEEETPSGSEDEADEGRGSRDQRQRKRRRQDGEGGKRRRGVAAADDESSDSDEEPGSGEPVRRRGKRGPAQDDDDSENEDGNRGGRKKEVMMDPVMGLIQRICTLCPEKKDWREAAAVTIVTLLESFAEQVVELDLDEGTLTSRFASFVELLLTTNRAGFRAFAIDVVSVLVMRAEKVQLEKETGRILLEGVLGCVLDPVSSVRSKAILGVGNLLKALVMGADDMM</sequence>
<evidence type="ECO:0000256" key="1">
    <source>
        <dbReference type="SAM" id="MobiDB-lite"/>
    </source>
</evidence>
<feature type="non-terminal residue" evidence="2">
    <location>
        <position position="384"/>
    </location>
</feature>
<feature type="compositionally biased region" description="Basic and acidic residues" evidence="1">
    <location>
        <begin position="238"/>
        <end position="249"/>
    </location>
</feature>
<feature type="compositionally biased region" description="Acidic residues" evidence="1">
    <location>
        <begin position="202"/>
        <end position="214"/>
    </location>
</feature>
<feature type="region of interest" description="Disordered" evidence="1">
    <location>
        <begin position="149"/>
        <end position="249"/>
    </location>
</feature>
<dbReference type="Proteomes" id="UP000591131">
    <property type="component" value="Unassembled WGS sequence"/>
</dbReference>
<protein>
    <submittedName>
        <fullName evidence="2">Uncharacterized protein</fullName>
    </submittedName>
</protein>
<gene>
    <name evidence="2" type="ORF">FOL47_007163</name>
</gene>